<keyword evidence="8" id="KW-1133">Transmembrane helix</keyword>
<name>A0A2P6NMI6_9EUKA</name>
<dbReference type="PANTHER" id="PTHR33146">
    <property type="entry name" value="ENDONUCLEASE 4"/>
    <property type="match status" value="1"/>
</dbReference>
<evidence type="ECO:0000256" key="8">
    <source>
        <dbReference type="SAM" id="Phobius"/>
    </source>
</evidence>
<keyword evidence="10" id="KW-1185">Reference proteome</keyword>
<gene>
    <name evidence="9" type="ORF">PROFUN_07220</name>
</gene>
<keyword evidence="4" id="KW-0255">Endonuclease</keyword>
<keyword evidence="3" id="KW-0479">Metal-binding</keyword>
<keyword evidence="8" id="KW-0472">Membrane</keyword>
<feature type="transmembrane region" description="Helical" evidence="8">
    <location>
        <begin position="63"/>
        <end position="83"/>
    </location>
</feature>
<evidence type="ECO:0000313" key="10">
    <source>
        <dbReference type="Proteomes" id="UP000241769"/>
    </source>
</evidence>
<dbReference type="GO" id="GO:0004519">
    <property type="term" value="F:endonuclease activity"/>
    <property type="evidence" value="ECO:0007669"/>
    <property type="project" value="UniProtKB-KW"/>
</dbReference>
<keyword evidence="8" id="KW-0812">Transmembrane</keyword>
<dbReference type="Pfam" id="PF02265">
    <property type="entry name" value="S1-P1_nuclease"/>
    <property type="match status" value="1"/>
</dbReference>
<evidence type="ECO:0000256" key="6">
    <source>
        <dbReference type="ARBA" id="ARBA00023157"/>
    </source>
</evidence>
<dbReference type="AlphaFoldDB" id="A0A2P6NMI6"/>
<dbReference type="InterPro" id="IPR008947">
    <property type="entry name" value="PLipase_C/P1_nuclease_dom_sf"/>
</dbReference>
<dbReference type="OrthoDB" id="441446at2759"/>
<dbReference type="GO" id="GO:0046872">
    <property type="term" value="F:metal ion binding"/>
    <property type="evidence" value="ECO:0007669"/>
    <property type="project" value="UniProtKB-KW"/>
</dbReference>
<organism evidence="9 10">
    <name type="scientific">Planoprotostelium fungivorum</name>
    <dbReference type="NCBI Taxonomy" id="1890364"/>
    <lineage>
        <taxon>Eukaryota</taxon>
        <taxon>Amoebozoa</taxon>
        <taxon>Evosea</taxon>
        <taxon>Variosea</taxon>
        <taxon>Cavosteliida</taxon>
        <taxon>Cavosteliaceae</taxon>
        <taxon>Planoprotostelium</taxon>
    </lineage>
</organism>
<evidence type="ECO:0000256" key="4">
    <source>
        <dbReference type="ARBA" id="ARBA00022759"/>
    </source>
</evidence>
<dbReference type="Proteomes" id="UP000241769">
    <property type="component" value="Unassembled WGS sequence"/>
</dbReference>
<evidence type="ECO:0000256" key="7">
    <source>
        <dbReference type="ARBA" id="ARBA00023180"/>
    </source>
</evidence>
<dbReference type="SUPFAM" id="SSF48537">
    <property type="entry name" value="Phospholipase C/P1 nuclease"/>
    <property type="match status" value="1"/>
</dbReference>
<keyword evidence="2" id="KW-0540">Nuclease</keyword>
<dbReference type="Gene3D" id="1.10.575.10">
    <property type="entry name" value="P1 Nuclease"/>
    <property type="match status" value="1"/>
</dbReference>
<evidence type="ECO:0000256" key="2">
    <source>
        <dbReference type="ARBA" id="ARBA00022722"/>
    </source>
</evidence>
<sequence>MHPKALKNRKCLYAISGRNCGRSQKQVGHPRPWCLVQNTCDPRYLEEETSGGEFSITQGDMRCLFRSLLAFLLVTYVTAWGSLGHRIVASIAQDRLSQASLNYLNALLNGTQYKTLVDLAPLPDEYGHQSVGRWSSTCHYTNIPKDATHYTVDMCGGCCVVSAVSNYTNLLRQEMASPQICNFGSSDEPCPIEFLTHFLGDLHQPLHVGYGYDAGGNAVKVAFYDKTTDSFNNPMNLHTIWDTEMIYKWSSNLKTAMTKMNQWIATNSDLVATFNSSLNPVVWADESISYTVNDVYTQTFDDSHPVDDTYYNQKIPIIMKRLAAGGVRLAATINAVTSNEDLGRNGTNVGPTRSLSSAPSAFAWTSLFLSSTHNLNHFLWS</sequence>
<dbReference type="PANTHER" id="PTHR33146:SF26">
    <property type="entry name" value="ENDONUCLEASE 4"/>
    <property type="match status" value="1"/>
</dbReference>
<dbReference type="GO" id="GO:0016788">
    <property type="term" value="F:hydrolase activity, acting on ester bonds"/>
    <property type="evidence" value="ECO:0007669"/>
    <property type="project" value="InterPro"/>
</dbReference>
<dbReference type="GO" id="GO:0003676">
    <property type="term" value="F:nucleic acid binding"/>
    <property type="evidence" value="ECO:0007669"/>
    <property type="project" value="InterPro"/>
</dbReference>
<dbReference type="InterPro" id="IPR003154">
    <property type="entry name" value="S1/P1nuclease"/>
</dbReference>
<evidence type="ECO:0000256" key="5">
    <source>
        <dbReference type="ARBA" id="ARBA00022801"/>
    </source>
</evidence>
<dbReference type="CDD" id="cd11010">
    <property type="entry name" value="S1-P1_nuclease"/>
    <property type="match status" value="1"/>
</dbReference>
<dbReference type="STRING" id="1890364.A0A2P6NMI6"/>
<protein>
    <submittedName>
        <fullName evidence="9">Nuclease S1</fullName>
    </submittedName>
</protein>
<dbReference type="InParanoid" id="A0A2P6NMI6"/>
<keyword evidence="5" id="KW-0378">Hydrolase</keyword>
<dbReference type="EMBL" id="MDYQ01000050">
    <property type="protein sequence ID" value="PRP85149.1"/>
    <property type="molecule type" value="Genomic_DNA"/>
</dbReference>
<evidence type="ECO:0000256" key="3">
    <source>
        <dbReference type="ARBA" id="ARBA00022723"/>
    </source>
</evidence>
<comment type="caution">
    <text evidence="9">The sequence shown here is derived from an EMBL/GenBank/DDBJ whole genome shotgun (WGS) entry which is preliminary data.</text>
</comment>
<proteinExistence type="inferred from homology"/>
<evidence type="ECO:0000256" key="1">
    <source>
        <dbReference type="ARBA" id="ARBA00009547"/>
    </source>
</evidence>
<evidence type="ECO:0000313" key="9">
    <source>
        <dbReference type="EMBL" id="PRP85149.1"/>
    </source>
</evidence>
<keyword evidence="7" id="KW-0325">Glycoprotein</keyword>
<accession>A0A2P6NMI6</accession>
<comment type="similarity">
    <text evidence="1">Belongs to the nuclease type I family.</text>
</comment>
<reference evidence="9 10" key="1">
    <citation type="journal article" date="2018" name="Genome Biol. Evol.">
        <title>Multiple Roots of Fruiting Body Formation in Amoebozoa.</title>
        <authorList>
            <person name="Hillmann F."/>
            <person name="Forbes G."/>
            <person name="Novohradska S."/>
            <person name="Ferling I."/>
            <person name="Riege K."/>
            <person name="Groth M."/>
            <person name="Westermann M."/>
            <person name="Marz M."/>
            <person name="Spaller T."/>
            <person name="Winckler T."/>
            <person name="Schaap P."/>
            <person name="Glockner G."/>
        </authorList>
    </citation>
    <scope>NUCLEOTIDE SEQUENCE [LARGE SCALE GENOMIC DNA]</scope>
    <source>
        <strain evidence="9 10">Jena</strain>
    </source>
</reference>
<keyword evidence="6" id="KW-1015">Disulfide bond</keyword>
<dbReference type="GO" id="GO:0006308">
    <property type="term" value="P:DNA catabolic process"/>
    <property type="evidence" value="ECO:0007669"/>
    <property type="project" value="InterPro"/>
</dbReference>